<evidence type="ECO:0000313" key="3">
    <source>
        <dbReference type="EMBL" id="RKF17705.1"/>
    </source>
</evidence>
<evidence type="ECO:0000256" key="1">
    <source>
        <dbReference type="SAM" id="MobiDB-lite"/>
    </source>
</evidence>
<keyword evidence="2" id="KW-0812">Transmembrane</keyword>
<name>A0A420EAK3_9SPHN</name>
<feature type="compositionally biased region" description="Polar residues" evidence="1">
    <location>
        <begin position="23"/>
        <end position="38"/>
    </location>
</feature>
<dbReference type="InterPro" id="IPR014115">
    <property type="entry name" value="TrbI_Ftype"/>
</dbReference>
<keyword evidence="2" id="KW-1133">Transmembrane helix</keyword>
<keyword evidence="4" id="KW-1185">Reference proteome</keyword>
<proteinExistence type="predicted"/>
<feature type="region of interest" description="Disordered" evidence="1">
    <location>
        <begin position="12"/>
        <end position="48"/>
    </location>
</feature>
<feature type="transmembrane region" description="Helical" evidence="2">
    <location>
        <begin position="62"/>
        <end position="80"/>
    </location>
</feature>
<dbReference type="AlphaFoldDB" id="A0A420EAK3"/>
<evidence type="ECO:0000313" key="4">
    <source>
        <dbReference type="Proteomes" id="UP000284395"/>
    </source>
</evidence>
<dbReference type="EMBL" id="RAPF01000012">
    <property type="protein sequence ID" value="RKF17705.1"/>
    <property type="molecule type" value="Genomic_DNA"/>
</dbReference>
<comment type="caution">
    <text evidence="3">The sequence shown here is derived from an EMBL/GenBank/DDBJ whole genome shotgun (WGS) entry which is preliminary data.</text>
</comment>
<reference evidence="3 4" key="1">
    <citation type="submission" date="2018-09" db="EMBL/GenBank/DDBJ databases">
        <title>Altererythrobacter spongiae sp. nov., isolated from a marine sponge.</title>
        <authorList>
            <person name="Zhuang L."/>
            <person name="Luo L."/>
        </authorList>
    </citation>
    <scope>NUCLEOTIDE SEQUENCE [LARGE SCALE GENOMIC DNA]</scope>
    <source>
        <strain evidence="3 4">HN-Y73</strain>
    </source>
</reference>
<accession>A0A420EAK3</accession>
<dbReference type="RefSeq" id="WP_120325858.1">
    <property type="nucleotide sequence ID" value="NZ_RAPF01000012.1"/>
</dbReference>
<sequence length="190" mass="19975">MKRGVNMSEIVSTIDDRHDRDSATNAAQSLNNSQTQEPADNAKRRTSQAARKVGQAWSGGQFFLAVAALVASVIVGWKLIGNSGPATIETVQLNAIVGEYVRAQARSGNSEQDAAAQTAAFMSALDNVLQKKAADGRLILVSDAIVAGAAQDITNSIRDEVYSQVALPAPVTQSAVAGDMRNYLQSGEGE</sequence>
<organism evidence="3 4">
    <name type="scientific">Altericroceibacterium spongiae</name>
    <dbReference type="NCBI Taxonomy" id="2320269"/>
    <lineage>
        <taxon>Bacteria</taxon>
        <taxon>Pseudomonadati</taxon>
        <taxon>Pseudomonadota</taxon>
        <taxon>Alphaproteobacteria</taxon>
        <taxon>Sphingomonadales</taxon>
        <taxon>Erythrobacteraceae</taxon>
        <taxon>Altericroceibacterium</taxon>
    </lineage>
</organism>
<gene>
    <name evidence="3" type="ORF">D6851_15715</name>
</gene>
<protein>
    <recommendedName>
        <fullName evidence="5">Conjugal transfer protein TrbI</fullName>
    </recommendedName>
</protein>
<keyword evidence="2" id="KW-0472">Membrane</keyword>
<evidence type="ECO:0000256" key="2">
    <source>
        <dbReference type="SAM" id="Phobius"/>
    </source>
</evidence>
<dbReference type="Pfam" id="PF09677">
    <property type="entry name" value="TrbI_Ftype"/>
    <property type="match status" value="1"/>
</dbReference>
<evidence type="ECO:0008006" key="5">
    <source>
        <dbReference type="Google" id="ProtNLM"/>
    </source>
</evidence>
<dbReference type="Proteomes" id="UP000284395">
    <property type="component" value="Unassembled WGS sequence"/>
</dbReference>